<keyword evidence="4 7" id="KW-0539">Nucleus</keyword>
<evidence type="ECO:0000256" key="3">
    <source>
        <dbReference type="ARBA" id="ARBA00022552"/>
    </source>
</evidence>
<reference evidence="9 10" key="1">
    <citation type="submission" date="2017-01" db="EMBL/GenBank/DDBJ databases">
        <authorList>
            <person name="Mah S.A."/>
            <person name="Swanson W.J."/>
            <person name="Moy G.W."/>
            <person name="Vacquier V.D."/>
        </authorList>
    </citation>
    <scope>NUCLEOTIDE SEQUENCE [LARGE SCALE GENOMIC DNA]</scope>
    <source>
        <strain evidence="9 10">GSMNP</strain>
    </source>
</reference>
<comment type="caution">
    <text evidence="9">The sequence shown here is derived from an EMBL/GenBank/DDBJ whole genome shotgun (WGS) entry which is preliminary data.</text>
</comment>
<dbReference type="GO" id="GO:0006364">
    <property type="term" value="P:rRNA processing"/>
    <property type="evidence" value="ECO:0007669"/>
    <property type="project" value="UniProtKB-KW"/>
</dbReference>
<evidence type="ECO:0000256" key="2">
    <source>
        <dbReference type="ARBA" id="ARBA00022517"/>
    </source>
</evidence>
<feature type="compositionally biased region" description="Acidic residues" evidence="8">
    <location>
        <begin position="101"/>
        <end position="120"/>
    </location>
</feature>
<feature type="compositionally biased region" description="Basic and acidic residues" evidence="8">
    <location>
        <begin position="292"/>
        <end position="302"/>
    </location>
</feature>
<dbReference type="GO" id="GO:0034457">
    <property type="term" value="C:Mpp10 complex"/>
    <property type="evidence" value="ECO:0007669"/>
    <property type="project" value="UniProtKB-UniRule"/>
</dbReference>
<evidence type="ECO:0000256" key="4">
    <source>
        <dbReference type="ARBA" id="ARBA00023242"/>
    </source>
</evidence>
<feature type="compositionally biased region" description="Basic residues" evidence="8">
    <location>
        <begin position="658"/>
        <end position="669"/>
    </location>
</feature>
<comment type="function">
    <text evidence="7">Involved in nucleolar processing of pre-18S ribosomal RNA.</text>
</comment>
<feature type="compositionally biased region" description="Basic and acidic residues" evidence="8">
    <location>
        <begin position="197"/>
        <end position="207"/>
    </location>
</feature>
<gene>
    <name evidence="9" type="ORF">AYI70_g7964</name>
</gene>
<organism evidence="9 10">
    <name type="scientific">Smittium culicis</name>
    <dbReference type="NCBI Taxonomy" id="133412"/>
    <lineage>
        <taxon>Eukaryota</taxon>
        <taxon>Fungi</taxon>
        <taxon>Fungi incertae sedis</taxon>
        <taxon>Zoopagomycota</taxon>
        <taxon>Kickxellomycotina</taxon>
        <taxon>Harpellomycetes</taxon>
        <taxon>Harpellales</taxon>
        <taxon>Legeriomycetaceae</taxon>
        <taxon>Smittium</taxon>
    </lineage>
</organism>
<feature type="compositionally biased region" description="Basic and acidic residues" evidence="8">
    <location>
        <begin position="232"/>
        <end position="242"/>
    </location>
</feature>
<feature type="region of interest" description="Disordered" evidence="8">
    <location>
        <begin position="141"/>
        <end position="216"/>
    </location>
</feature>
<feature type="compositionally biased region" description="Basic and acidic residues" evidence="8">
    <location>
        <begin position="312"/>
        <end position="335"/>
    </location>
</feature>
<keyword evidence="5 7" id="KW-0687">Ribonucleoprotein</keyword>
<keyword evidence="2 7" id="KW-0690">Ribosome biogenesis</keyword>
<dbReference type="GO" id="GO:0005732">
    <property type="term" value="C:sno(s)RNA-containing ribonucleoprotein complex"/>
    <property type="evidence" value="ECO:0007669"/>
    <property type="project" value="UniProtKB-UniRule"/>
</dbReference>
<keyword evidence="3 7" id="KW-0698">rRNA processing</keyword>
<comment type="similarity">
    <text evidence="6 7">Belongs to the MPP10 family.</text>
</comment>
<feature type="compositionally biased region" description="Acidic residues" evidence="8">
    <location>
        <begin position="142"/>
        <end position="176"/>
    </location>
</feature>
<evidence type="ECO:0000256" key="7">
    <source>
        <dbReference type="PIRNR" id="PIRNR017300"/>
    </source>
</evidence>
<evidence type="ECO:0000313" key="9">
    <source>
        <dbReference type="EMBL" id="OMJ14304.1"/>
    </source>
</evidence>
<feature type="region of interest" description="Disordered" evidence="8">
    <location>
        <begin position="92"/>
        <end position="126"/>
    </location>
</feature>
<evidence type="ECO:0000256" key="6">
    <source>
        <dbReference type="ARBA" id="ARBA00029455"/>
    </source>
</evidence>
<dbReference type="PANTHER" id="PTHR17039">
    <property type="entry name" value="U3 SMALL NUCLEOLAR RIBONUCLEOPROTEIN PROTEIN MPP10"/>
    <property type="match status" value="1"/>
</dbReference>
<dbReference type="Pfam" id="PF04006">
    <property type="entry name" value="Mpp10"/>
    <property type="match status" value="1"/>
</dbReference>
<dbReference type="InterPro" id="IPR012173">
    <property type="entry name" value="Mpp10"/>
</dbReference>
<dbReference type="GO" id="GO:0032040">
    <property type="term" value="C:small-subunit processome"/>
    <property type="evidence" value="ECO:0007669"/>
    <property type="project" value="TreeGrafter"/>
</dbReference>
<feature type="compositionally biased region" description="Low complexity" evidence="8">
    <location>
        <begin position="177"/>
        <end position="189"/>
    </location>
</feature>
<feature type="compositionally biased region" description="Acidic residues" evidence="8">
    <location>
        <begin position="342"/>
        <end position="366"/>
    </location>
</feature>
<keyword evidence="10" id="KW-1185">Reference proteome</keyword>
<dbReference type="PIRSF" id="PIRSF017300">
    <property type="entry name" value="snoRNP_Mpp10"/>
    <property type="match status" value="1"/>
</dbReference>
<evidence type="ECO:0000256" key="5">
    <source>
        <dbReference type="ARBA" id="ARBA00023274"/>
    </source>
</evidence>
<dbReference type="OrthoDB" id="445326at2759"/>
<dbReference type="AlphaFoldDB" id="A0A1R1XI40"/>
<dbReference type="STRING" id="133412.A0A1R1XI40"/>
<feature type="compositionally biased region" description="Acidic residues" evidence="8">
    <location>
        <begin position="263"/>
        <end position="291"/>
    </location>
</feature>
<accession>A0A1R1XI40</accession>
<name>A0A1R1XI40_9FUNG</name>
<feature type="compositionally biased region" description="Basic and acidic residues" evidence="8">
    <location>
        <begin position="251"/>
        <end position="260"/>
    </location>
</feature>
<protein>
    <recommendedName>
        <fullName evidence="7">U3 small nucleolar ribonucleoprotein protein MPP10</fullName>
    </recommendedName>
</protein>
<proteinExistence type="inferred from homology"/>
<evidence type="ECO:0000313" key="10">
    <source>
        <dbReference type="Proteomes" id="UP000187283"/>
    </source>
</evidence>
<comment type="subcellular location">
    <subcellularLocation>
        <location evidence="1 7">Nucleus</location>
        <location evidence="1 7">Nucleolus</location>
    </subcellularLocation>
</comment>
<evidence type="ECO:0000256" key="1">
    <source>
        <dbReference type="ARBA" id="ARBA00004604"/>
    </source>
</evidence>
<dbReference type="PANTHER" id="PTHR17039:SF0">
    <property type="entry name" value="U3 SMALL NUCLEOLAR RIBONUCLEOPROTEIN PROTEIN MPP10"/>
    <property type="match status" value="1"/>
</dbReference>
<dbReference type="Proteomes" id="UP000187283">
    <property type="component" value="Unassembled WGS sequence"/>
</dbReference>
<dbReference type="EMBL" id="LSSN01003121">
    <property type="protein sequence ID" value="OMJ14304.1"/>
    <property type="molecule type" value="Genomic_DNA"/>
</dbReference>
<feature type="region of interest" description="Disordered" evidence="8">
    <location>
        <begin position="596"/>
        <end position="685"/>
    </location>
</feature>
<feature type="region of interest" description="Disordered" evidence="8">
    <location>
        <begin position="232"/>
        <end position="366"/>
    </location>
</feature>
<evidence type="ECO:0000256" key="8">
    <source>
        <dbReference type="SAM" id="MobiDB-lite"/>
    </source>
</evidence>
<sequence length="685" mass="77777">MENFMLNFPLQPEDYFSPDKKIKEKCFNLSKAAFDLGNKNVCYGTLKELLGENDGFTQAEQIWELIQLRNKSVLSHAKKLLDDIPENYNSILSDSFSQDSDSGEDSLYSDDYPEGSESETEALTLSDNENFIDSENTHQNLEEDSDLNSESEIDQDNELDLPDSEQDSDMENDSDLDNSVSDSKTLSDNDLSDLEDLDQHGELEKEKKKSNKKSVVDDDFFSLDQMHKFVEEAEQSEMRDRMILAGEGDPFESKNDKLNSDESSSEDEDDDLNYFEDMDELDEEDGDESDMDPSKIKYDDFFKPVTTSKRAIAKESRESHAKRSKFDPKTYKNSEKNATPIDESDDESDNEADEGGEYGLNEEDNDLDIQESEDDLNDSTNKSTFEIYQQKLNSQISQLEKDAVTKKDWVMTGEVTSRLRPIDSLLGEHLDYDYVQKPVPIITQQVTESLEELIKRRILASEYNDVVRKKQDLDQDYFRSSRADLDDAAPKKSLAEVYEQEYLEQRENSSSHLPGGKKSIYTDTELELHKEISSMMKSLTYTLDSLTNFYYTPKVKTANAEIRVDAPAIEMEEALPVKVSSVSQLAPEEIYSNISGKSSKVSKTGKKSLIDSQTTHTGDDNEEDEEESSFANQTDIVSFGLGTGEIKGASEATEADRRRWRAMKKKAFKKSNSGKPQKPTDPKSK</sequence>